<accession>A0A7X0JA95</accession>
<comment type="caution">
    <text evidence="2">The sequence shown here is derived from an EMBL/GenBank/DDBJ whole genome shotgun (WGS) entry which is preliminary data.</text>
</comment>
<dbReference type="EMBL" id="JACHBT010000002">
    <property type="protein sequence ID" value="MBB6503610.1"/>
    <property type="molecule type" value="Genomic_DNA"/>
</dbReference>
<name>A0A7X0JA95_9SPHN</name>
<keyword evidence="4" id="KW-1185">Reference proteome</keyword>
<evidence type="ECO:0000313" key="3">
    <source>
        <dbReference type="Proteomes" id="UP000522313"/>
    </source>
</evidence>
<dbReference type="RefSeq" id="WP_184032695.1">
    <property type="nucleotide sequence ID" value="NZ_BAABAR010000002.1"/>
</dbReference>
<evidence type="ECO:0000313" key="2">
    <source>
        <dbReference type="EMBL" id="MBB6503610.1"/>
    </source>
</evidence>
<dbReference type="Proteomes" id="UP000522313">
    <property type="component" value="Unassembled WGS sequence"/>
</dbReference>
<organism evidence="2 3">
    <name type="scientific">Sphingomonas endophytica</name>
    <dbReference type="NCBI Taxonomy" id="869719"/>
    <lineage>
        <taxon>Bacteria</taxon>
        <taxon>Pseudomonadati</taxon>
        <taxon>Pseudomonadota</taxon>
        <taxon>Alphaproteobacteria</taxon>
        <taxon>Sphingomonadales</taxon>
        <taxon>Sphingomonadaceae</taxon>
        <taxon>Sphingomonas</taxon>
    </lineage>
</organism>
<dbReference type="Proteomes" id="UP000560131">
    <property type="component" value="Unassembled WGS sequence"/>
</dbReference>
<gene>
    <name evidence="2" type="ORF">F4693_000563</name>
    <name evidence="1" type="ORF">FHS97_000331</name>
</gene>
<proteinExistence type="predicted"/>
<evidence type="ECO:0000313" key="1">
    <source>
        <dbReference type="EMBL" id="MBB5724431.1"/>
    </source>
</evidence>
<sequence>MTTTFTSKLAALALTVLVSATMVLGAVGPATALANAPTVSAHATA</sequence>
<dbReference type="AlphaFoldDB" id="A0A7X0JA95"/>
<reference evidence="2 3" key="3">
    <citation type="submission" date="2020-08" db="EMBL/GenBank/DDBJ databases">
        <authorList>
            <person name="Partida-Martinez L."/>
            <person name="Huntemann M."/>
            <person name="Clum A."/>
            <person name="Wang J."/>
            <person name="Palaniappan K."/>
            <person name="Ritter S."/>
            <person name="Chen I.-M."/>
            <person name="Stamatis D."/>
            <person name="Reddy T."/>
            <person name="O'Malley R."/>
            <person name="Daum C."/>
            <person name="Shapiro N."/>
            <person name="Ivanova N."/>
            <person name="Kyrpides N."/>
            <person name="Woyke T."/>
        </authorList>
    </citation>
    <scope>NUCLEOTIDE SEQUENCE [LARGE SCALE GENOMIC DNA]</scope>
    <source>
        <strain evidence="2 3">AS3.13</strain>
    </source>
</reference>
<evidence type="ECO:0000313" key="4">
    <source>
        <dbReference type="Proteomes" id="UP000560131"/>
    </source>
</evidence>
<protein>
    <submittedName>
        <fullName evidence="2">Uncharacterized protein</fullName>
    </submittedName>
</protein>
<reference evidence="1 4" key="1">
    <citation type="submission" date="2020-08" db="EMBL/GenBank/DDBJ databases">
        <title>Genomic Encyclopedia of Type Strains, Phase IV (KMG-IV): sequencing the most valuable type-strain genomes for metagenomic binning, comparative biology and taxonomic classification.</title>
        <authorList>
            <person name="Goeker M."/>
        </authorList>
    </citation>
    <scope>NUCLEOTIDE SEQUENCE [LARGE SCALE GENOMIC DNA]</scope>
    <source>
        <strain evidence="1 4">DSM 101535</strain>
    </source>
</reference>
<reference evidence="2 3" key="2">
    <citation type="submission" date="2020-08" db="EMBL/GenBank/DDBJ databases">
        <title>The Agave Microbiome: Exploring the role of microbial communities in plant adaptations to desert environments.</title>
        <authorList>
            <person name="Partida-Martinez L.P."/>
        </authorList>
    </citation>
    <scope>NUCLEOTIDE SEQUENCE [LARGE SCALE GENOMIC DNA]</scope>
    <source>
        <strain evidence="2 3">AS3.13</strain>
    </source>
</reference>
<dbReference type="EMBL" id="JACIJN010000001">
    <property type="protein sequence ID" value="MBB5724431.1"/>
    <property type="molecule type" value="Genomic_DNA"/>
</dbReference>